<name>A0A6H5IX28_9HYME</name>
<evidence type="ECO:0000313" key="2">
    <source>
        <dbReference type="EMBL" id="CAB0042893.1"/>
    </source>
</evidence>
<feature type="region of interest" description="Disordered" evidence="1">
    <location>
        <begin position="1"/>
        <end position="27"/>
    </location>
</feature>
<dbReference type="AlphaFoldDB" id="A0A6H5IX28"/>
<reference evidence="2 3" key="1">
    <citation type="submission" date="2020-02" db="EMBL/GenBank/DDBJ databases">
        <authorList>
            <person name="Ferguson B K."/>
        </authorList>
    </citation>
    <scope>NUCLEOTIDE SEQUENCE [LARGE SCALE GENOMIC DNA]</scope>
</reference>
<accession>A0A6H5IX28</accession>
<evidence type="ECO:0000256" key="1">
    <source>
        <dbReference type="SAM" id="MobiDB-lite"/>
    </source>
</evidence>
<dbReference type="Proteomes" id="UP000479190">
    <property type="component" value="Unassembled WGS sequence"/>
</dbReference>
<gene>
    <name evidence="2" type="ORF">TBRA_LOCUS14481</name>
</gene>
<keyword evidence="3" id="KW-1185">Reference proteome</keyword>
<protein>
    <submittedName>
        <fullName evidence="2">Uncharacterized protein</fullName>
    </submittedName>
</protein>
<sequence>MTDNNNNFLPKKQKWKPSPDQTSKQRQITNKMCQNLFVIHALSDNYRTTIAIITISEATSMMIMVNRIGQVNHALPRQIIQKTNRVLGAILKQRAHRSPRNQNSNGESITHKKTSPHHRMV</sequence>
<organism evidence="2 3">
    <name type="scientific">Trichogramma brassicae</name>
    <dbReference type="NCBI Taxonomy" id="86971"/>
    <lineage>
        <taxon>Eukaryota</taxon>
        <taxon>Metazoa</taxon>
        <taxon>Ecdysozoa</taxon>
        <taxon>Arthropoda</taxon>
        <taxon>Hexapoda</taxon>
        <taxon>Insecta</taxon>
        <taxon>Pterygota</taxon>
        <taxon>Neoptera</taxon>
        <taxon>Endopterygota</taxon>
        <taxon>Hymenoptera</taxon>
        <taxon>Apocrita</taxon>
        <taxon>Proctotrupomorpha</taxon>
        <taxon>Chalcidoidea</taxon>
        <taxon>Trichogrammatidae</taxon>
        <taxon>Trichogramma</taxon>
    </lineage>
</organism>
<evidence type="ECO:0000313" key="3">
    <source>
        <dbReference type="Proteomes" id="UP000479190"/>
    </source>
</evidence>
<feature type="compositionally biased region" description="Basic residues" evidence="1">
    <location>
        <begin position="111"/>
        <end position="121"/>
    </location>
</feature>
<proteinExistence type="predicted"/>
<feature type="region of interest" description="Disordered" evidence="1">
    <location>
        <begin position="93"/>
        <end position="121"/>
    </location>
</feature>
<dbReference type="EMBL" id="CADCXV010001238">
    <property type="protein sequence ID" value="CAB0042893.1"/>
    <property type="molecule type" value="Genomic_DNA"/>
</dbReference>